<gene>
    <name evidence="2" type="ORF">ACFOZ4_05065</name>
</gene>
<dbReference type="GO" id="GO:0016787">
    <property type="term" value="F:hydrolase activity"/>
    <property type="evidence" value="ECO:0007669"/>
    <property type="project" value="UniProtKB-KW"/>
</dbReference>
<evidence type="ECO:0000256" key="1">
    <source>
        <dbReference type="ARBA" id="ARBA00008645"/>
    </source>
</evidence>
<organism evidence="2 3">
    <name type="scientific">Hamadaea flava</name>
    <dbReference type="NCBI Taxonomy" id="1742688"/>
    <lineage>
        <taxon>Bacteria</taxon>
        <taxon>Bacillati</taxon>
        <taxon>Actinomycetota</taxon>
        <taxon>Actinomycetes</taxon>
        <taxon>Micromonosporales</taxon>
        <taxon>Micromonosporaceae</taxon>
        <taxon>Hamadaea</taxon>
    </lineage>
</organism>
<evidence type="ECO:0000313" key="3">
    <source>
        <dbReference type="Proteomes" id="UP001595816"/>
    </source>
</evidence>
<dbReference type="Proteomes" id="UP001595816">
    <property type="component" value="Unassembled WGS sequence"/>
</dbReference>
<dbReference type="RefSeq" id="WP_253755599.1">
    <property type="nucleotide sequence ID" value="NZ_JAMZDZ010000001.1"/>
</dbReference>
<evidence type="ECO:0000313" key="2">
    <source>
        <dbReference type="EMBL" id="MFC4129970.1"/>
    </source>
</evidence>
<dbReference type="SUPFAM" id="SSF53474">
    <property type="entry name" value="alpha/beta-Hydrolases"/>
    <property type="match status" value="2"/>
</dbReference>
<keyword evidence="3" id="KW-1185">Reference proteome</keyword>
<dbReference type="EMBL" id="JBHSAY010000004">
    <property type="protein sequence ID" value="MFC4129970.1"/>
    <property type="molecule type" value="Genomic_DNA"/>
</dbReference>
<comment type="caution">
    <text evidence="2">The sequence shown here is derived from an EMBL/GenBank/DDBJ whole genome shotgun (WGS) entry which is preliminary data.</text>
</comment>
<dbReference type="Gene3D" id="3.40.50.1820">
    <property type="entry name" value="alpha/beta hydrolase"/>
    <property type="match status" value="2"/>
</dbReference>
<dbReference type="PANTHER" id="PTHR22946">
    <property type="entry name" value="DIENELACTONE HYDROLASE DOMAIN-CONTAINING PROTEIN-RELATED"/>
    <property type="match status" value="1"/>
</dbReference>
<dbReference type="InterPro" id="IPR050261">
    <property type="entry name" value="FrsA_esterase"/>
</dbReference>
<name>A0ABV8LGU9_9ACTN</name>
<dbReference type="PANTHER" id="PTHR22946:SF8">
    <property type="entry name" value="ACETYL XYLAN ESTERASE DOMAIN-CONTAINING PROTEIN"/>
    <property type="match status" value="1"/>
</dbReference>
<proteinExistence type="inferred from homology"/>
<comment type="similarity">
    <text evidence="1">Belongs to the AB hydrolase superfamily.</text>
</comment>
<accession>A0ABV8LGU9</accession>
<sequence length="629" mass="67804">MSPIPGFRPYLDGAFDAPLDLQQHVYRRALASIDRGRAVNDALADPAAVTLRQQQIRATVTAALGGLLPTGDDVPAQLVGVTELAGYQVHRLLLATRPGTQLPANLYLPDDLTGPTGAVLFVCGHGEQAKAYPPYQAVCARLARNGIVALIIDPVGQGERIGPGGPAAAGIFEHTDLGVRSWWTGHSVGRYFVHDAQRAIDYLCRRPEVDPARIGMTGNSGGGTLTALLMAVEPRLAAAAPGTYLTSRSAFLRSGAPHDAEQVLPSAGQAGLDHEDFLIAMAPRPVLVLAVEYDFFPLEGTLDTVRRAGRVYGLLDAADRLALARVPATHQYHPDLAKAATAFFVRELGDGRVPDDTDPVPLTAAELACDPPPQPHLAQSHEFHLEPADPAAALEWLRGRVYAHRELPEEFFTRWPSVDNRPDVRHALWRPEADLWNAAVVVHPESPPSGVTLALFPDGTGELAERTDWISAQAAAGQVVLVLDVRGTGTLRPRPSSNWPDEDGYFGASYRMFTELLWLDDSLAAGRIFDVLRAVDFVQSHPWLRQAGPLRLYAAGDATFYGYLAGALESRLSGVELTEAPVEPRNLLAAPYTPGPVPQWRNVVPGLAARFALADLRPSFAGRDLRIGS</sequence>
<dbReference type="EC" id="3.4.-.-" evidence="2"/>
<protein>
    <submittedName>
        <fullName evidence="2">Alpha/beta hydrolase family protein</fullName>
        <ecNumber evidence="2">3.4.-.-</ecNumber>
    </submittedName>
</protein>
<dbReference type="InterPro" id="IPR029058">
    <property type="entry name" value="AB_hydrolase_fold"/>
</dbReference>
<reference evidence="3" key="1">
    <citation type="journal article" date="2019" name="Int. J. Syst. Evol. Microbiol.">
        <title>The Global Catalogue of Microorganisms (GCM) 10K type strain sequencing project: providing services to taxonomists for standard genome sequencing and annotation.</title>
        <authorList>
            <consortium name="The Broad Institute Genomics Platform"/>
            <consortium name="The Broad Institute Genome Sequencing Center for Infectious Disease"/>
            <person name="Wu L."/>
            <person name="Ma J."/>
        </authorList>
    </citation>
    <scope>NUCLEOTIDE SEQUENCE [LARGE SCALE GENOMIC DNA]</scope>
    <source>
        <strain evidence="3">CGMCC 4.7289</strain>
    </source>
</reference>
<keyword evidence="2" id="KW-0378">Hydrolase</keyword>